<organism evidence="1">
    <name type="scientific">Dendroctonus ponderosae</name>
    <name type="common">Mountain pine beetle</name>
    <dbReference type="NCBI Taxonomy" id="77166"/>
    <lineage>
        <taxon>Eukaryota</taxon>
        <taxon>Metazoa</taxon>
        <taxon>Ecdysozoa</taxon>
        <taxon>Arthropoda</taxon>
        <taxon>Hexapoda</taxon>
        <taxon>Insecta</taxon>
        <taxon>Pterygota</taxon>
        <taxon>Neoptera</taxon>
        <taxon>Endopterygota</taxon>
        <taxon>Coleoptera</taxon>
        <taxon>Polyphaga</taxon>
        <taxon>Cucujiformia</taxon>
        <taxon>Curculionidae</taxon>
        <taxon>Scolytinae</taxon>
        <taxon>Dendroctonus</taxon>
    </lineage>
</organism>
<protein>
    <submittedName>
        <fullName evidence="1 2">Uncharacterized protein</fullName>
    </submittedName>
</protein>
<accession>N6TYW9</accession>
<dbReference type="HOGENOM" id="CLU_1887866_0_0_1"/>
<reference evidence="2" key="2">
    <citation type="submission" date="2024-08" db="UniProtKB">
        <authorList>
            <consortium name="EnsemblMetazoa"/>
        </authorList>
    </citation>
    <scope>IDENTIFICATION</scope>
</reference>
<dbReference type="KEGG" id="dpa:109544280"/>
<dbReference type="EMBL" id="KB741269">
    <property type="protein sequence ID" value="ENN71477.1"/>
    <property type="molecule type" value="Genomic_DNA"/>
</dbReference>
<gene>
    <name evidence="2" type="primary">109544280</name>
    <name evidence="1" type="ORF">YQE_11894</name>
</gene>
<proteinExistence type="predicted"/>
<evidence type="ECO:0000313" key="3">
    <source>
        <dbReference type="Proteomes" id="UP000019118"/>
    </source>
</evidence>
<dbReference type="EnsemblMetazoa" id="XM_019914376.1">
    <property type="protein sequence ID" value="XP_019769935.1"/>
    <property type="gene ID" value="LOC109544280"/>
</dbReference>
<name>N6TYW9_DENPD</name>
<evidence type="ECO:0000313" key="2">
    <source>
        <dbReference type="EnsemblMetazoa" id="XP_019769935.1"/>
    </source>
</evidence>
<dbReference type="AlphaFoldDB" id="N6TYW9"/>
<evidence type="ECO:0000313" key="1">
    <source>
        <dbReference type="EMBL" id="ENN71477.1"/>
    </source>
</evidence>
<reference evidence="1 3" key="1">
    <citation type="journal article" date="2013" name="Genome Biol.">
        <title>Draft genome of the mountain pine beetle, Dendroctonus ponderosae Hopkins, a major forest pest.</title>
        <authorList>
            <person name="Keeling C.I."/>
            <person name="Yuen M.M."/>
            <person name="Liao N.Y."/>
            <person name="Docking T.R."/>
            <person name="Chan S.K."/>
            <person name="Taylor G.A."/>
            <person name="Palmquist D.L."/>
            <person name="Jackman S.D."/>
            <person name="Nguyen A."/>
            <person name="Li M."/>
            <person name="Henderson H."/>
            <person name="Janes J.K."/>
            <person name="Zhao Y."/>
            <person name="Pandoh P."/>
            <person name="Moore R."/>
            <person name="Sperling F.A."/>
            <person name="Huber D.P."/>
            <person name="Birol I."/>
            <person name="Jones S.J."/>
            <person name="Bohlmann J."/>
        </authorList>
    </citation>
    <scope>NUCLEOTIDE SEQUENCE</scope>
</reference>
<sequence>MFHHNHCSCDIYVHCIHKPVGWVPPPRPGQVQHHIHASHQPCYTVTTTTTYHKTPTPQPIVLQSKKCQLQKIPPPPGPGRVVSVSQVTTTNYKPPSQYIPPPPGPGQVIPDYALPHCGHNSRFYGCSHCNVWQWR</sequence>
<feature type="non-terminal residue" evidence="1">
    <location>
        <position position="1"/>
    </location>
</feature>
<dbReference type="Proteomes" id="UP000019118">
    <property type="component" value="Unassembled WGS sequence"/>
</dbReference>
<keyword evidence="3" id="KW-1185">Reference proteome</keyword>